<reference evidence="1" key="1">
    <citation type="journal article" date="2015" name="Nature">
        <title>Complex archaea that bridge the gap between prokaryotes and eukaryotes.</title>
        <authorList>
            <person name="Spang A."/>
            <person name="Saw J.H."/>
            <person name="Jorgensen S.L."/>
            <person name="Zaremba-Niedzwiedzka K."/>
            <person name="Martijn J."/>
            <person name="Lind A.E."/>
            <person name="van Eijk R."/>
            <person name="Schleper C."/>
            <person name="Guy L."/>
            <person name="Ettema T.J."/>
        </authorList>
    </citation>
    <scope>NUCLEOTIDE SEQUENCE</scope>
</reference>
<dbReference type="AlphaFoldDB" id="A0A0F9R1A0"/>
<gene>
    <name evidence="1" type="ORF">LCGC14_0708320</name>
</gene>
<accession>A0A0F9R1A0</accession>
<evidence type="ECO:0000313" key="1">
    <source>
        <dbReference type="EMBL" id="KKN42942.1"/>
    </source>
</evidence>
<dbReference type="Gene3D" id="1.20.910.10">
    <property type="entry name" value="Heme oxygenase-like"/>
    <property type="match status" value="1"/>
</dbReference>
<dbReference type="EMBL" id="LAZR01001547">
    <property type="protein sequence ID" value="KKN42942.1"/>
    <property type="molecule type" value="Genomic_DNA"/>
</dbReference>
<proteinExistence type="predicted"/>
<dbReference type="InterPro" id="IPR016084">
    <property type="entry name" value="Haem_Oase-like_multi-hlx"/>
</dbReference>
<dbReference type="SUPFAM" id="SSF48613">
    <property type="entry name" value="Heme oxygenase-like"/>
    <property type="match status" value="1"/>
</dbReference>
<protein>
    <submittedName>
        <fullName evidence="1">Uncharacterized protein</fullName>
    </submittedName>
</protein>
<name>A0A0F9R1A0_9ZZZZ</name>
<organism evidence="1">
    <name type="scientific">marine sediment metagenome</name>
    <dbReference type="NCBI Taxonomy" id="412755"/>
    <lineage>
        <taxon>unclassified sequences</taxon>
        <taxon>metagenomes</taxon>
        <taxon>ecological metagenomes</taxon>
    </lineage>
</organism>
<comment type="caution">
    <text evidence="1">The sequence shown here is derived from an EMBL/GenBank/DDBJ whole genome shotgun (WGS) entry which is preliminary data.</text>
</comment>
<dbReference type="Pfam" id="PF14518">
    <property type="entry name" value="Haem_oxygenas_2"/>
    <property type="match status" value="1"/>
</dbReference>
<sequence length="222" mass="25499">MSFFQQLQEQTTQARQQLFTAPIISKAMAGEVDTQLYVDFLTQAYHHVKHTVPLLMTVGGRLPEEKEWLRNAVAEYIEEELGHQEWILNDIEACGYDKEIVRQSQPNWHTEMMVSYAYDMVNRINPVGFFGMVHVLEGTSITTADRAADAIQAACNLPNKSFSYLRSHGALDQDHVKFFEGLMNQITNTEEQQLIINSAKRFYMLYGNVFRSLTNEAMPCHL</sequence>